<dbReference type="Pfam" id="PF09811">
    <property type="entry name" value="Yae1_N"/>
    <property type="match status" value="1"/>
</dbReference>
<name>A0A1X2HNW0_SYNRA</name>
<reference evidence="9 10" key="1">
    <citation type="submission" date="2016-07" db="EMBL/GenBank/DDBJ databases">
        <title>Pervasive Adenine N6-methylation of Active Genes in Fungi.</title>
        <authorList>
            <consortium name="DOE Joint Genome Institute"/>
            <person name="Mondo S.J."/>
            <person name="Dannebaum R.O."/>
            <person name="Kuo R.C."/>
            <person name="Labutti K."/>
            <person name="Haridas S."/>
            <person name="Kuo A."/>
            <person name="Salamov A."/>
            <person name="Ahrendt S.R."/>
            <person name="Lipzen A."/>
            <person name="Sullivan W."/>
            <person name="Andreopoulos W.B."/>
            <person name="Clum A."/>
            <person name="Lindquist E."/>
            <person name="Daum C."/>
            <person name="Ramamoorthy G.K."/>
            <person name="Gryganskyi A."/>
            <person name="Culley D."/>
            <person name="Magnuson J.K."/>
            <person name="James T.Y."/>
            <person name="O'Malley M.A."/>
            <person name="Stajich J.E."/>
            <person name="Spatafora J.W."/>
            <person name="Visel A."/>
            <person name="Grigoriev I.V."/>
        </authorList>
    </citation>
    <scope>NUCLEOTIDE SEQUENCE [LARGE SCALE GENOMIC DNA]</scope>
    <source>
        <strain evidence="9 10">NRRL 2496</strain>
    </source>
</reference>
<dbReference type="PANTHER" id="PTHR18829:SF0">
    <property type="entry name" value="PROTEIN YAE1 HOMOLOG"/>
    <property type="match status" value="1"/>
</dbReference>
<dbReference type="OrthoDB" id="20086at2759"/>
<dbReference type="Proteomes" id="UP000242180">
    <property type="component" value="Unassembled WGS sequence"/>
</dbReference>
<dbReference type="InParanoid" id="A0A1X2HNW0"/>
<evidence type="ECO:0000256" key="5">
    <source>
        <dbReference type="ARBA" id="ARBA00018400"/>
    </source>
</evidence>
<comment type="similarity">
    <text evidence="3">Belongs to the YAE1 family.</text>
</comment>
<dbReference type="STRING" id="13706.A0A1X2HNW0"/>
<dbReference type="AlphaFoldDB" id="A0A1X2HNW0"/>
<evidence type="ECO:0000256" key="1">
    <source>
        <dbReference type="ARBA" id="ARBA00004123"/>
    </source>
</evidence>
<evidence type="ECO:0000256" key="6">
    <source>
        <dbReference type="ARBA" id="ARBA00022490"/>
    </source>
</evidence>
<evidence type="ECO:0000256" key="7">
    <source>
        <dbReference type="ARBA" id="ARBA00023242"/>
    </source>
</evidence>
<dbReference type="InterPro" id="IPR038881">
    <property type="entry name" value="Yae1-like"/>
</dbReference>
<keyword evidence="6" id="KW-0963">Cytoplasm</keyword>
<proteinExistence type="inferred from homology"/>
<protein>
    <recommendedName>
        <fullName evidence="5">Protein YAE1</fullName>
    </recommendedName>
    <alternativeName>
        <fullName evidence="4">Protein yae1</fullName>
    </alternativeName>
</protein>
<sequence>MDDDVWALSDEDNVEYDRAIAQKEWDRMHENHGNEGYKEGIVEGKEVRMQNGFDQGFVEGLAAGKALGRLRGIVR</sequence>
<feature type="domain" description="Essential protein Yae1 N-terminal" evidence="8">
    <location>
        <begin position="36"/>
        <end position="74"/>
    </location>
</feature>
<keyword evidence="10" id="KW-1185">Reference proteome</keyword>
<evidence type="ECO:0000256" key="4">
    <source>
        <dbReference type="ARBA" id="ARBA00017286"/>
    </source>
</evidence>
<organism evidence="9 10">
    <name type="scientific">Syncephalastrum racemosum</name>
    <name type="common">Filamentous fungus</name>
    <dbReference type="NCBI Taxonomy" id="13706"/>
    <lineage>
        <taxon>Eukaryota</taxon>
        <taxon>Fungi</taxon>
        <taxon>Fungi incertae sedis</taxon>
        <taxon>Mucoromycota</taxon>
        <taxon>Mucoromycotina</taxon>
        <taxon>Mucoromycetes</taxon>
        <taxon>Mucorales</taxon>
        <taxon>Syncephalastraceae</taxon>
        <taxon>Syncephalastrum</taxon>
    </lineage>
</organism>
<dbReference type="GO" id="GO:0005634">
    <property type="term" value="C:nucleus"/>
    <property type="evidence" value="ECO:0007669"/>
    <property type="project" value="UniProtKB-SubCell"/>
</dbReference>
<comment type="subcellular location">
    <subcellularLocation>
        <location evidence="2">Cytoplasm</location>
    </subcellularLocation>
    <subcellularLocation>
        <location evidence="1">Nucleus</location>
    </subcellularLocation>
</comment>
<evidence type="ECO:0000256" key="2">
    <source>
        <dbReference type="ARBA" id="ARBA00004496"/>
    </source>
</evidence>
<dbReference type="InterPro" id="IPR019191">
    <property type="entry name" value="Essential_protein_Yae1_N"/>
</dbReference>
<evidence type="ECO:0000313" key="10">
    <source>
        <dbReference type="Proteomes" id="UP000242180"/>
    </source>
</evidence>
<dbReference type="GO" id="GO:0005737">
    <property type="term" value="C:cytoplasm"/>
    <property type="evidence" value="ECO:0007669"/>
    <property type="project" value="UniProtKB-SubCell"/>
</dbReference>
<comment type="caution">
    <text evidence="9">The sequence shown here is derived from an EMBL/GenBank/DDBJ whole genome shotgun (WGS) entry which is preliminary data.</text>
</comment>
<evidence type="ECO:0000313" key="9">
    <source>
        <dbReference type="EMBL" id="ORZ01019.1"/>
    </source>
</evidence>
<evidence type="ECO:0000256" key="3">
    <source>
        <dbReference type="ARBA" id="ARBA00007096"/>
    </source>
</evidence>
<accession>A0A1X2HNW0</accession>
<gene>
    <name evidence="9" type="ORF">BCR43DRAFT_434255</name>
</gene>
<evidence type="ECO:0000259" key="8">
    <source>
        <dbReference type="Pfam" id="PF09811"/>
    </source>
</evidence>
<dbReference type="EMBL" id="MCGN01000002">
    <property type="protein sequence ID" value="ORZ01019.1"/>
    <property type="molecule type" value="Genomic_DNA"/>
</dbReference>
<dbReference type="PANTHER" id="PTHR18829">
    <property type="entry name" value="PROTEIN YAE1 HOMOLOG"/>
    <property type="match status" value="1"/>
</dbReference>
<keyword evidence="7" id="KW-0539">Nucleus</keyword>